<name>A0A1R4HGB5_9GAMM</name>
<dbReference type="Proteomes" id="UP000195667">
    <property type="component" value="Unassembled WGS sequence"/>
</dbReference>
<keyword evidence="1" id="KW-0812">Transmembrane</keyword>
<dbReference type="EMBL" id="FUKI01000145">
    <property type="protein sequence ID" value="SJM95265.1"/>
    <property type="molecule type" value="Genomic_DNA"/>
</dbReference>
<proteinExistence type="predicted"/>
<evidence type="ECO:0000256" key="1">
    <source>
        <dbReference type="SAM" id="Phobius"/>
    </source>
</evidence>
<sequence length="177" mass="19760">MSNLGPSPSVKRNSRPIASGMVRISENKIAASKSKRRSGCIVTSHASSGLVHRFKKLPACSLTFLYSGKYRPACRIIHTGVCSTGCFNNALIKVSFFNVVMMIVLYDGVLVGLPALATQYLQRQATQLRQDTVQSLTVRPEPVEGWAVKPIMVRQAHHERLNLKLSRLKWVAQRQNW</sequence>
<gene>
    <name evidence="2" type="ORF">CRENPOLYSF1_670007</name>
</gene>
<accession>A0A1R4HGB5</accession>
<dbReference type="AlphaFoldDB" id="A0A1R4HGB5"/>
<protein>
    <submittedName>
        <fullName evidence="2">Uncharacterized protein</fullName>
    </submittedName>
</protein>
<feature type="transmembrane region" description="Helical" evidence="1">
    <location>
        <begin position="96"/>
        <end position="117"/>
    </location>
</feature>
<keyword evidence="3" id="KW-1185">Reference proteome</keyword>
<evidence type="ECO:0000313" key="3">
    <source>
        <dbReference type="Proteomes" id="UP000195667"/>
    </source>
</evidence>
<organism evidence="2 3">
    <name type="scientific">Crenothrix polyspora</name>
    <dbReference type="NCBI Taxonomy" id="360316"/>
    <lineage>
        <taxon>Bacteria</taxon>
        <taxon>Pseudomonadati</taxon>
        <taxon>Pseudomonadota</taxon>
        <taxon>Gammaproteobacteria</taxon>
        <taxon>Methylococcales</taxon>
        <taxon>Crenotrichaceae</taxon>
        <taxon>Crenothrix</taxon>
    </lineage>
</organism>
<keyword evidence="1" id="KW-1133">Transmembrane helix</keyword>
<keyword evidence="1" id="KW-0472">Membrane</keyword>
<reference evidence="3" key="1">
    <citation type="submission" date="2017-02" db="EMBL/GenBank/DDBJ databases">
        <authorList>
            <person name="Daims H."/>
        </authorList>
    </citation>
    <scope>NUCLEOTIDE SEQUENCE [LARGE SCALE GENOMIC DNA]</scope>
</reference>
<evidence type="ECO:0000313" key="2">
    <source>
        <dbReference type="EMBL" id="SJM95265.1"/>
    </source>
</evidence>